<evidence type="ECO:0000313" key="8">
    <source>
        <dbReference type="EMBL" id="KAF7804647.1"/>
    </source>
</evidence>
<accession>A0A834SPF0</accession>
<evidence type="ECO:0000256" key="1">
    <source>
        <dbReference type="ARBA" id="ARBA00004123"/>
    </source>
</evidence>
<evidence type="ECO:0000256" key="5">
    <source>
        <dbReference type="ARBA" id="ARBA00023242"/>
    </source>
</evidence>
<protein>
    <submittedName>
        <fullName evidence="8">Ethylene-responsive transcription factor 1B-like</fullName>
    </submittedName>
</protein>
<dbReference type="InterPro" id="IPR036955">
    <property type="entry name" value="AP2/ERF_dom_sf"/>
</dbReference>
<comment type="subcellular location">
    <subcellularLocation>
        <location evidence="1">Nucleus</location>
    </subcellularLocation>
</comment>
<dbReference type="CDD" id="cd00018">
    <property type="entry name" value="AP2"/>
    <property type="match status" value="1"/>
</dbReference>
<dbReference type="PROSITE" id="PS51032">
    <property type="entry name" value="AP2_ERF"/>
    <property type="match status" value="1"/>
</dbReference>
<dbReference type="EMBL" id="JAAIUW010000013">
    <property type="protein sequence ID" value="KAF7804647.1"/>
    <property type="molecule type" value="Genomic_DNA"/>
</dbReference>
<dbReference type="Pfam" id="PF00847">
    <property type="entry name" value="AP2"/>
    <property type="match status" value="1"/>
</dbReference>
<evidence type="ECO:0000256" key="4">
    <source>
        <dbReference type="ARBA" id="ARBA00023163"/>
    </source>
</evidence>
<evidence type="ECO:0000256" key="2">
    <source>
        <dbReference type="ARBA" id="ARBA00023015"/>
    </source>
</evidence>
<dbReference type="OrthoDB" id="670255at2759"/>
<organism evidence="8 9">
    <name type="scientific">Senna tora</name>
    <dbReference type="NCBI Taxonomy" id="362788"/>
    <lineage>
        <taxon>Eukaryota</taxon>
        <taxon>Viridiplantae</taxon>
        <taxon>Streptophyta</taxon>
        <taxon>Embryophyta</taxon>
        <taxon>Tracheophyta</taxon>
        <taxon>Spermatophyta</taxon>
        <taxon>Magnoliopsida</taxon>
        <taxon>eudicotyledons</taxon>
        <taxon>Gunneridae</taxon>
        <taxon>Pentapetalae</taxon>
        <taxon>rosids</taxon>
        <taxon>fabids</taxon>
        <taxon>Fabales</taxon>
        <taxon>Fabaceae</taxon>
        <taxon>Caesalpinioideae</taxon>
        <taxon>Cassia clade</taxon>
        <taxon>Senna</taxon>
    </lineage>
</organism>
<comment type="caution">
    <text evidence="8">The sequence shown here is derived from an EMBL/GenBank/DDBJ whole genome shotgun (WGS) entry which is preliminary data.</text>
</comment>
<evidence type="ECO:0000256" key="3">
    <source>
        <dbReference type="ARBA" id="ARBA00023125"/>
    </source>
</evidence>
<keyword evidence="2" id="KW-0805">Transcription regulation</keyword>
<dbReference type="SMART" id="SM00380">
    <property type="entry name" value="AP2"/>
    <property type="match status" value="1"/>
</dbReference>
<proteinExistence type="inferred from homology"/>
<dbReference type="PRINTS" id="PR00367">
    <property type="entry name" value="ETHRSPELEMNT"/>
</dbReference>
<dbReference type="PANTHER" id="PTHR31190:SF72">
    <property type="entry name" value="AP2 DOMAIN CONTAINING PROTEIN, EXPRESSED"/>
    <property type="match status" value="1"/>
</dbReference>
<name>A0A834SPF0_9FABA</name>
<dbReference type="PANTHER" id="PTHR31190">
    <property type="entry name" value="DNA-BINDING DOMAIN"/>
    <property type="match status" value="1"/>
</dbReference>
<dbReference type="SUPFAM" id="SSF54171">
    <property type="entry name" value="DNA-binding domain"/>
    <property type="match status" value="1"/>
</dbReference>
<dbReference type="GO" id="GO:0003677">
    <property type="term" value="F:DNA binding"/>
    <property type="evidence" value="ECO:0007669"/>
    <property type="project" value="UniProtKB-KW"/>
</dbReference>
<keyword evidence="5" id="KW-0539">Nucleus</keyword>
<dbReference type="InterPro" id="IPR016177">
    <property type="entry name" value="DNA-bd_dom_sf"/>
</dbReference>
<dbReference type="InterPro" id="IPR001471">
    <property type="entry name" value="AP2/ERF_dom"/>
</dbReference>
<keyword evidence="3" id="KW-0238">DNA-binding</keyword>
<evidence type="ECO:0000313" key="9">
    <source>
        <dbReference type="Proteomes" id="UP000634136"/>
    </source>
</evidence>
<keyword evidence="4" id="KW-0804">Transcription</keyword>
<feature type="domain" description="AP2/ERF" evidence="7">
    <location>
        <begin position="73"/>
        <end position="131"/>
    </location>
</feature>
<comment type="similarity">
    <text evidence="6">Belongs to the AP2/ERF transcription factor family. ERF subfamily.</text>
</comment>
<evidence type="ECO:0000259" key="7">
    <source>
        <dbReference type="PROSITE" id="PS51032"/>
    </source>
</evidence>
<dbReference type="GO" id="GO:0005634">
    <property type="term" value="C:nucleus"/>
    <property type="evidence" value="ECO:0007669"/>
    <property type="project" value="UniProtKB-SubCell"/>
</dbReference>
<reference evidence="8" key="1">
    <citation type="submission" date="2020-09" db="EMBL/GenBank/DDBJ databases">
        <title>Genome-Enabled Discovery of Anthraquinone Biosynthesis in Senna tora.</title>
        <authorList>
            <person name="Kang S.-H."/>
            <person name="Pandey R.P."/>
            <person name="Lee C.-M."/>
            <person name="Sim J.-S."/>
            <person name="Jeong J.-T."/>
            <person name="Choi B.-S."/>
            <person name="Jung M."/>
            <person name="Ginzburg D."/>
            <person name="Zhao K."/>
            <person name="Won S.Y."/>
            <person name="Oh T.-J."/>
            <person name="Yu Y."/>
            <person name="Kim N.-H."/>
            <person name="Lee O.R."/>
            <person name="Lee T.-H."/>
            <person name="Bashyal P."/>
            <person name="Kim T.-S."/>
            <person name="Lee W.-H."/>
            <person name="Kawkins C."/>
            <person name="Kim C.-K."/>
            <person name="Kim J.S."/>
            <person name="Ahn B.O."/>
            <person name="Rhee S.Y."/>
            <person name="Sohng J.K."/>
        </authorList>
    </citation>
    <scope>NUCLEOTIDE SEQUENCE</scope>
    <source>
        <tissue evidence="8">Leaf</tissue>
    </source>
</reference>
<gene>
    <name evidence="8" type="ORF">G2W53_043758</name>
</gene>
<keyword evidence="9" id="KW-1185">Reference proteome</keyword>
<dbReference type="FunFam" id="3.30.730.10:FF:000001">
    <property type="entry name" value="Ethylene-responsive transcription factor 2"/>
    <property type="match status" value="1"/>
</dbReference>
<dbReference type="InterPro" id="IPR044808">
    <property type="entry name" value="ERF_plant"/>
</dbReference>
<dbReference type="Gene3D" id="3.30.730.10">
    <property type="entry name" value="AP2/ERF domain"/>
    <property type="match status" value="1"/>
</dbReference>
<dbReference type="GO" id="GO:0003700">
    <property type="term" value="F:DNA-binding transcription factor activity"/>
    <property type="evidence" value="ECO:0007669"/>
    <property type="project" value="InterPro"/>
</dbReference>
<dbReference type="AlphaFoldDB" id="A0A834SPF0"/>
<dbReference type="Proteomes" id="UP000634136">
    <property type="component" value="Unassembled WGS sequence"/>
</dbReference>
<sequence length="206" mass="23345">MGRLEVEGSNLIPEEWEEDEEASGFFLESYKSRSSSSKSVVESVRLEMVSRRDGKESEGSKYKSCSKEKEERAYIGVRRRPWGKFAAEIRDTTRNGVRVWLGTFQSAEEAALAYDQAAFCMRGSNAVLNFPVQRVKQSLQDINYGGSRGLSPALQLKEKHYIQRKLSAKTKKINKPHNSSTSTTSLLVLEDLGVEYLDHLLTLYDH</sequence>
<dbReference type="GO" id="GO:0009873">
    <property type="term" value="P:ethylene-activated signaling pathway"/>
    <property type="evidence" value="ECO:0007669"/>
    <property type="project" value="InterPro"/>
</dbReference>
<evidence type="ECO:0000256" key="6">
    <source>
        <dbReference type="ARBA" id="ARBA00024343"/>
    </source>
</evidence>